<protein>
    <submittedName>
        <fullName evidence="2">Amidase</fullName>
        <ecNumber evidence="2">3.5.1.4</ecNumber>
    </submittedName>
</protein>
<evidence type="ECO:0000259" key="1">
    <source>
        <dbReference type="Pfam" id="PF01425"/>
    </source>
</evidence>
<dbReference type="PANTHER" id="PTHR11895">
    <property type="entry name" value="TRANSAMIDASE"/>
    <property type="match status" value="1"/>
</dbReference>
<evidence type="ECO:0000313" key="3">
    <source>
        <dbReference type="Proteomes" id="UP000239724"/>
    </source>
</evidence>
<dbReference type="RefSeq" id="WP_104518563.1">
    <property type="nucleotide sequence ID" value="NZ_NHRY01000082.1"/>
</dbReference>
<dbReference type="EMBL" id="NHRY01000082">
    <property type="protein sequence ID" value="PPQ34956.1"/>
    <property type="molecule type" value="Genomic_DNA"/>
</dbReference>
<dbReference type="OrthoDB" id="9811471at2"/>
<sequence>MPLGTLKLPTIDQLRDVADDLGMTLSDDELSQHQAALTGAIAAYNAVDQMPDELPPVTYPRLPGIRPQPEDNKYGAWYVKTTIGGAPSGKLKGKTVAVKDNIMVAGVPMMNGASTLEGYVPDVDATVVSRILDAGGTIAGKTVCEYFCFSGGSHTSSTGPVHNPHKPGYSAGGSSSGSAAVVAAGEVPMALGGDQGGSIRIPSGWCGVYGMKPTHGLVPYTGIMPIETTVDHTGPITATVEDNALLLEVLAGPDGLDPRQYGAQSRPFRDAVGRGASGLRIGVVQEGFGLPVSSESSDALVREAGERFRGLGATVEQVSIPLHSLGLAIWLPIAAEGATMQMMLGNGYGFNWQGLYVNSLIDAHSNWRNRADELSDTLKNTMLLGHYMVTRHRGHYYAKAQNLVRRLRAAYDAALSGYDLLLMPTLPMPATKIPAADAPTSEIIQRGLEMIVNTAPFDCTHHPAMSIPCGLTDGLPVGAMLIGRMNDEETIYRAAGAFEKGVDWRSLKQG</sequence>
<dbReference type="Pfam" id="PF01425">
    <property type="entry name" value="Amidase"/>
    <property type="match status" value="1"/>
</dbReference>
<reference evidence="2 3" key="1">
    <citation type="journal article" date="2018" name="Arch. Microbiol.">
        <title>New insights into the metabolic potential of the phototrophic purple bacterium Rhodopila globiformis DSM 161(T) from its draft genome sequence and evidence for a vanadium-dependent nitrogenase.</title>
        <authorList>
            <person name="Imhoff J.F."/>
            <person name="Rahn T."/>
            <person name="Kunzel S."/>
            <person name="Neulinger S.C."/>
        </authorList>
    </citation>
    <scope>NUCLEOTIDE SEQUENCE [LARGE SCALE GENOMIC DNA]</scope>
    <source>
        <strain evidence="2 3">DSM 161</strain>
    </source>
</reference>
<gene>
    <name evidence="2" type="ORF">CCS01_09230</name>
</gene>
<keyword evidence="2" id="KW-0378">Hydrolase</keyword>
<dbReference type="InterPro" id="IPR023631">
    <property type="entry name" value="Amidase_dom"/>
</dbReference>
<evidence type="ECO:0000313" key="2">
    <source>
        <dbReference type="EMBL" id="PPQ34956.1"/>
    </source>
</evidence>
<name>A0A2S6NJE9_RHOGL</name>
<dbReference type="PROSITE" id="PS00571">
    <property type="entry name" value="AMIDASES"/>
    <property type="match status" value="1"/>
</dbReference>
<dbReference type="Gene3D" id="3.90.1300.10">
    <property type="entry name" value="Amidase signature (AS) domain"/>
    <property type="match status" value="1"/>
</dbReference>
<dbReference type="AlphaFoldDB" id="A0A2S6NJE9"/>
<keyword evidence="3" id="KW-1185">Reference proteome</keyword>
<dbReference type="SUPFAM" id="SSF75304">
    <property type="entry name" value="Amidase signature (AS) enzymes"/>
    <property type="match status" value="1"/>
</dbReference>
<dbReference type="PANTHER" id="PTHR11895:SF170">
    <property type="entry name" value="AMIDASE"/>
    <property type="match status" value="1"/>
</dbReference>
<dbReference type="Gene3D" id="1.10.20.60">
    <property type="entry name" value="Glu-tRNAGln amidotransferase C subunit, N-terminal domain"/>
    <property type="match status" value="1"/>
</dbReference>
<dbReference type="EC" id="3.5.1.4" evidence="2"/>
<dbReference type="NCBIfam" id="NF005565">
    <property type="entry name" value="PRK07235.1"/>
    <property type="match status" value="1"/>
</dbReference>
<organism evidence="2 3">
    <name type="scientific">Rhodopila globiformis</name>
    <name type="common">Rhodopseudomonas globiformis</name>
    <dbReference type="NCBI Taxonomy" id="1071"/>
    <lineage>
        <taxon>Bacteria</taxon>
        <taxon>Pseudomonadati</taxon>
        <taxon>Pseudomonadota</taxon>
        <taxon>Alphaproteobacteria</taxon>
        <taxon>Acetobacterales</taxon>
        <taxon>Acetobacteraceae</taxon>
        <taxon>Rhodopila</taxon>
    </lineage>
</organism>
<dbReference type="InterPro" id="IPR020556">
    <property type="entry name" value="Amidase_CS"/>
</dbReference>
<dbReference type="InterPro" id="IPR000120">
    <property type="entry name" value="Amidase"/>
</dbReference>
<dbReference type="InterPro" id="IPR036928">
    <property type="entry name" value="AS_sf"/>
</dbReference>
<proteinExistence type="predicted"/>
<feature type="domain" description="Amidase" evidence="1">
    <location>
        <begin position="85"/>
        <end position="491"/>
    </location>
</feature>
<dbReference type="GO" id="GO:0004040">
    <property type="term" value="F:amidase activity"/>
    <property type="evidence" value="ECO:0007669"/>
    <property type="project" value="UniProtKB-EC"/>
</dbReference>
<dbReference type="Proteomes" id="UP000239724">
    <property type="component" value="Unassembled WGS sequence"/>
</dbReference>
<comment type="caution">
    <text evidence="2">The sequence shown here is derived from an EMBL/GenBank/DDBJ whole genome shotgun (WGS) entry which is preliminary data.</text>
</comment>
<accession>A0A2S6NJE9</accession>